<keyword evidence="1" id="KW-0732">Signal</keyword>
<name>A0A0L0C4R8_LUCCU</name>
<accession>A0A0L0C4R8</accession>
<evidence type="ECO:0000313" key="3">
    <source>
        <dbReference type="EMBL" id="KNC27290.1"/>
    </source>
</evidence>
<keyword evidence="4" id="KW-1185">Reference proteome</keyword>
<evidence type="ECO:0000313" key="4">
    <source>
        <dbReference type="Proteomes" id="UP000037069"/>
    </source>
</evidence>
<dbReference type="EMBL" id="JRES01000914">
    <property type="protein sequence ID" value="KNC27290.1"/>
    <property type="molecule type" value="Genomic_DNA"/>
</dbReference>
<dbReference type="OrthoDB" id="7357196at2759"/>
<dbReference type="PANTHER" id="PTHR22803">
    <property type="entry name" value="MANNOSE, PHOSPHOLIPASE, LECTIN RECEPTOR RELATED"/>
    <property type="match status" value="1"/>
</dbReference>
<dbReference type="SUPFAM" id="SSF56436">
    <property type="entry name" value="C-type lectin-like"/>
    <property type="match status" value="1"/>
</dbReference>
<feature type="domain" description="C-type lectin" evidence="2">
    <location>
        <begin position="32"/>
        <end position="157"/>
    </location>
</feature>
<dbReference type="InterPro" id="IPR016187">
    <property type="entry name" value="CTDL_fold"/>
</dbReference>
<dbReference type="InterPro" id="IPR016186">
    <property type="entry name" value="C-type_lectin-like/link_sf"/>
</dbReference>
<dbReference type="CDD" id="cd00037">
    <property type="entry name" value="CLECT"/>
    <property type="match status" value="1"/>
</dbReference>
<dbReference type="OMA" id="GENINQP"/>
<dbReference type="AlphaFoldDB" id="A0A0L0C4R8"/>
<organism evidence="3 4">
    <name type="scientific">Lucilia cuprina</name>
    <name type="common">Green bottle fly</name>
    <name type="synonym">Australian sheep blowfly</name>
    <dbReference type="NCBI Taxonomy" id="7375"/>
    <lineage>
        <taxon>Eukaryota</taxon>
        <taxon>Metazoa</taxon>
        <taxon>Ecdysozoa</taxon>
        <taxon>Arthropoda</taxon>
        <taxon>Hexapoda</taxon>
        <taxon>Insecta</taxon>
        <taxon>Pterygota</taxon>
        <taxon>Neoptera</taxon>
        <taxon>Endopterygota</taxon>
        <taxon>Diptera</taxon>
        <taxon>Brachycera</taxon>
        <taxon>Muscomorpha</taxon>
        <taxon>Oestroidea</taxon>
        <taxon>Calliphoridae</taxon>
        <taxon>Luciliinae</taxon>
        <taxon>Lucilia</taxon>
    </lineage>
</organism>
<evidence type="ECO:0000259" key="2">
    <source>
        <dbReference type="PROSITE" id="PS50041"/>
    </source>
</evidence>
<dbReference type="Gene3D" id="3.10.100.10">
    <property type="entry name" value="Mannose-Binding Protein A, subunit A"/>
    <property type="match status" value="1"/>
</dbReference>
<evidence type="ECO:0000256" key="1">
    <source>
        <dbReference type="SAM" id="SignalP"/>
    </source>
</evidence>
<gene>
    <name evidence="3" type="ORF">FF38_13300</name>
</gene>
<feature type="chain" id="PRO_5005535795" description="C-type lectin domain-containing protein" evidence="1">
    <location>
        <begin position="25"/>
        <end position="203"/>
    </location>
</feature>
<dbReference type="InterPro" id="IPR001304">
    <property type="entry name" value="C-type_lectin-like"/>
</dbReference>
<feature type="signal peptide" evidence="1">
    <location>
        <begin position="1"/>
        <end position="24"/>
    </location>
</feature>
<sequence length="203" mass="23440">MKHCQNIILCIVLILISWSTHVKSVAEWANTEEGKKYFIEDRYEYTWLESLHECAKRNLSLVTLDSAEKNNDFVKLMKNRYGRGLDLWIGGSASTAENSMRKFVWASNGKTFQFAHWQEGEPNNLGGEQPCVHTWSISKDFRWADGQYHLKYGYICEETTLLYKCWGNYTGQQILTERPMSSESEFGLSISASHLEFEISVAD</sequence>
<comment type="caution">
    <text evidence="3">The sequence shown here is derived from an EMBL/GenBank/DDBJ whole genome shotgun (WGS) entry which is preliminary data.</text>
</comment>
<dbReference type="Proteomes" id="UP000037069">
    <property type="component" value="Unassembled WGS sequence"/>
</dbReference>
<dbReference type="PROSITE" id="PS50041">
    <property type="entry name" value="C_TYPE_LECTIN_2"/>
    <property type="match status" value="1"/>
</dbReference>
<reference evidence="3 4" key="1">
    <citation type="journal article" date="2015" name="Nat. Commun.">
        <title>Lucilia cuprina genome unlocks parasitic fly biology to underpin future interventions.</title>
        <authorList>
            <person name="Anstead C.A."/>
            <person name="Korhonen P.K."/>
            <person name="Young N.D."/>
            <person name="Hall R.S."/>
            <person name="Jex A.R."/>
            <person name="Murali S.C."/>
            <person name="Hughes D.S."/>
            <person name="Lee S.F."/>
            <person name="Perry T."/>
            <person name="Stroehlein A.J."/>
            <person name="Ansell B.R."/>
            <person name="Breugelmans B."/>
            <person name="Hofmann A."/>
            <person name="Qu J."/>
            <person name="Dugan S."/>
            <person name="Lee S.L."/>
            <person name="Chao H."/>
            <person name="Dinh H."/>
            <person name="Han Y."/>
            <person name="Doddapaneni H.V."/>
            <person name="Worley K.C."/>
            <person name="Muzny D.M."/>
            <person name="Ioannidis P."/>
            <person name="Waterhouse R.M."/>
            <person name="Zdobnov E.M."/>
            <person name="James P.J."/>
            <person name="Bagnall N.H."/>
            <person name="Kotze A.C."/>
            <person name="Gibbs R.A."/>
            <person name="Richards S."/>
            <person name="Batterham P."/>
            <person name="Gasser R.B."/>
        </authorList>
    </citation>
    <scope>NUCLEOTIDE SEQUENCE [LARGE SCALE GENOMIC DNA]</scope>
    <source>
        <strain evidence="3 4">LS</strain>
        <tissue evidence="3">Full body</tissue>
    </source>
</reference>
<dbReference type="Pfam" id="PF00059">
    <property type="entry name" value="Lectin_C"/>
    <property type="match status" value="1"/>
</dbReference>
<dbReference type="InterPro" id="IPR050111">
    <property type="entry name" value="C-type_lectin/snaclec_domain"/>
</dbReference>
<dbReference type="SMART" id="SM00034">
    <property type="entry name" value="CLECT"/>
    <property type="match status" value="1"/>
</dbReference>
<protein>
    <recommendedName>
        <fullName evidence="2">C-type lectin domain-containing protein</fullName>
    </recommendedName>
</protein>
<proteinExistence type="predicted"/>